<organism evidence="1 2">
    <name type="scientific">Arenibacter antarcticus</name>
    <dbReference type="NCBI Taxonomy" id="2040469"/>
    <lineage>
        <taxon>Bacteria</taxon>
        <taxon>Pseudomonadati</taxon>
        <taxon>Bacteroidota</taxon>
        <taxon>Flavobacteriia</taxon>
        <taxon>Flavobacteriales</taxon>
        <taxon>Flavobacteriaceae</taxon>
        <taxon>Arenibacter</taxon>
    </lineage>
</organism>
<keyword evidence="2" id="KW-1185">Reference proteome</keyword>
<comment type="caution">
    <text evidence="1">The sequence shown here is derived from an EMBL/GenBank/DDBJ whole genome shotgun (WGS) entry which is preliminary data.</text>
</comment>
<sequence>MSEKLMSKKKPAYPVSKKLDDYLEHYSRKIEIPIFYEDLLRFSGSVVVYDSDDKDTLWVRVYYSEYDRIEIDISLKKVYSILHSDGSDSIFPFLNVDAVDFCTFGNSQPFRIKVRNILNDNFTYFYVKKTDASRIYGLELEHMLSPYNLNFLVYKDTLIEEHIAGIPGDVFIKDILPNCTESEKSQLAKEFVKFNERCMIRLLGDMRSYNYVIVPTHDFDHVVYKIRAIDFDQQCYEGKLKVYRPQFFKENYLMVMLVKEKLQRNSVDQYKIEERSIVAKRILSSGNRIKRLMAISRVDHISNPENIAALSQHIHELTGDISFKNCTSMGEVLSLALDFVRRNYEDVSMKQILENKYRQ</sequence>
<evidence type="ECO:0000313" key="1">
    <source>
        <dbReference type="EMBL" id="MFD2791432.1"/>
    </source>
</evidence>
<reference evidence="2" key="1">
    <citation type="journal article" date="2019" name="Int. J. Syst. Evol. Microbiol.">
        <title>The Global Catalogue of Microorganisms (GCM) 10K type strain sequencing project: providing services to taxonomists for standard genome sequencing and annotation.</title>
        <authorList>
            <consortium name="The Broad Institute Genomics Platform"/>
            <consortium name="The Broad Institute Genome Sequencing Center for Infectious Disease"/>
            <person name="Wu L."/>
            <person name="Ma J."/>
        </authorList>
    </citation>
    <scope>NUCLEOTIDE SEQUENCE [LARGE SCALE GENOMIC DNA]</scope>
    <source>
        <strain evidence="2">KCTC 52924</strain>
    </source>
</reference>
<dbReference type="Proteomes" id="UP001597532">
    <property type="component" value="Unassembled WGS sequence"/>
</dbReference>
<name>A0ABW5VIJ8_9FLAO</name>
<dbReference type="RefSeq" id="WP_251808363.1">
    <property type="nucleotide sequence ID" value="NZ_CP166679.1"/>
</dbReference>
<gene>
    <name evidence="1" type="ORF">ACFS1K_16790</name>
</gene>
<evidence type="ECO:0008006" key="3">
    <source>
        <dbReference type="Google" id="ProtNLM"/>
    </source>
</evidence>
<accession>A0ABW5VIJ8</accession>
<protein>
    <recommendedName>
        <fullName evidence="3">RNA ligase</fullName>
    </recommendedName>
</protein>
<dbReference type="EMBL" id="JBHUOK010000033">
    <property type="protein sequence ID" value="MFD2791432.1"/>
    <property type="molecule type" value="Genomic_DNA"/>
</dbReference>
<proteinExistence type="predicted"/>
<evidence type="ECO:0000313" key="2">
    <source>
        <dbReference type="Proteomes" id="UP001597532"/>
    </source>
</evidence>